<dbReference type="Pfam" id="PF01368">
    <property type="entry name" value="DHH"/>
    <property type="match status" value="1"/>
</dbReference>
<name>A0A6P1XZB5_9SPIR</name>
<reference evidence="2 3" key="1">
    <citation type="submission" date="2020-01" db="EMBL/GenBank/DDBJ databases">
        <title>Complete genome sequence of a human oral phylogroup 1 Treponema sp. strain ATCC 700766, originally isolated from periodontitis dental plaque.</title>
        <authorList>
            <person name="Chan Y."/>
            <person name="Huo Y.-B."/>
            <person name="Yu X.-L."/>
            <person name="Zeng H."/>
            <person name="Leung W.-K."/>
            <person name="Watt R.M."/>
        </authorList>
    </citation>
    <scope>NUCLEOTIDE SEQUENCE [LARGE SCALE GENOMIC DNA]</scope>
    <source>
        <strain evidence="2 3">OMZ 804</strain>
    </source>
</reference>
<dbReference type="AlphaFoldDB" id="A0A6P1XZB5"/>
<dbReference type="Proteomes" id="UP000464374">
    <property type="component" value="Chromosome"/>
</dbReference>
<dbReference type="Gene3D" id="3.90.1640.10">
    <property type="entry name" value="inorganic pyrophosphatase (n-terminal core)"/>
    <property type="match status" value="1"/>
</dbReference>
<organism evidence="2 3">
    <name type="scientific">Treponema vincentii</name>
    <dbReference type="NCBI Taxonomy" id="69710"/>
    <lineage>
        <taxon>Bacteria</taxon>
        <taxon>Pseudomonadati</taxon>
        <taxon>Spirochaetota</taxon>
        <taxon>Spirochaetia</taxon>
        <taxon>Spirochaetales</taxon>
        <taxon>Treponemataceae</taxon>
        <taxon>Treponema</taxon>
    </lineage>
</organism>
<feature type="domain" description="DDH" evidence="1">
    <location>
        <begin position="41"/>
        <end position="185"/>
    </location>
</feature>
<evidence type="ECO:0000259" key="1">
    <source>
        <dbReference type="Pfam" id="PF01368"/>
    </source>
</evidence>
<evidence type="ECO:0000313" key="2">
    <source>
        <dbReference type="EMBL" id="QHX42817.1"/>
    </source>
</evidence>
<dbReference type="EMBL" id="CP048020">
    <property type="protein sequence ID" value="QHX42817.1"/>
    <property type="molecule type" value="Genomic_DNA"/>
</dbReference>
<dbReference type="SUPFAM" id="SSF64182">
    <property type="entry name" value="DHH phosphoesterases"/>
    <property type="match status" value="1"/>
</dbReference>
<dbReference type="KEGG" id="trz:GWP43_04450"/>
<protein>
    <submittedName>
        <fullName evidence="2">DHH family protein</fullName>
    </submittedName>
</protein>
<dbReference type="InterPro" id="IPR038763">
    <property type="entry name" value="DHH_sf"/>
</dbReference>
<gene>
    <name evidence="2" type="ORF">GWP43_04450</name>
</gene>
<accession>A0A6P1XZB5</accession>
<dbReference type="InterPro" id="IPR001667">
    <property type="entry name" value="DDH_dom"/>
</dbReference>
<dbReference type="PANTHER" id="PTHR47618:SF1">
    <property type="entry name" value="BIFUNCTIONAL OLIGORIBONUCLEASE AND PAP PHOSPHATASE NRNA"/>
    <property type="match status" value="1"/>
</dbReference>
<evidence type="ECO:0000313" key="3">
    <source>
        <dbReference type="Proteomes" id="UP000464374"/>
    </source>
</evidence>
<sequence>MDLRGKRFKPDLHFKRQNMTIGARNRVIKNIYYLMKTHRSFLILGHENPDEDCYASTVAGALLLRKFNKHVSIFLESVPSENLKFLTSICKYNKINIYYGTMPPIRSVEVLCIFDTPKPDMVAANGCIYDFLNTPSIPKIEIDHHFDSDAAYSGDPAYSLVLHASSTCEILCRICYKLANHPELRQRYSIEELYSRNLVLTLLTGMLGDAKMGNYISNPHDKEVFDYFSKHLNLMLRISTHSEGRTKKIESMERLLDVMKTTDAETEKIYHAIIDRASYTGCIGKVILSEDESNAFLKSIEYTQFTGMIKEATNAIAEKVEGIGISAYYDSPGKSNKIQCRIRASEAMRGIDLHPILSYFKITDGGGHPGAIAFRLPRESGKLLHSLLADIESFIKQNLLI</sequence>
<dbReference type="PANTHER" id="PTHR47618">
    <property type="entry name" value="BIFUNCTIONAL OLIGORIBONUCLEASE AND PAP PHOSPHATASE NRNA"/>
    <property type="match status" value="1"/>
</dbReference>
<dbReference type="InterPro" id="IPR051319">
    <property type="entry name" value="Oligoribo/pAp-PDE_c-di-AMP_PDE"/>
</dbReference>
<proteinExistence type="predicted"/>